<protein>
    <submittedName>
        <fullName evidence="1">Uncharacterized protein</fullName>
    </submittedName>
</protein>
<proteinExistence type="predicted"/>
<accession>A0A0L1JNU5</accession>
<comment type="caution">
    <text evidence="1">The sequence shown here is derived from an EMBL/GenBank/DDBJ whole genome shotgun (WGS) entry which is preliminary data.</text>
</comment>
<organism evidence="1 2">
    <name type="scientific">Pseudaestuariivita atlantica</name>
    <dbReference type="NCBI Taxonomy" id="1317121"/>
    <lineage>
        <taxon>Bacteria</taxon>
        <taxon>Pseudomonadati</taxon>
        <taxon>Pseudomonadota</taxon>
        <taxon>Alphaproteobacteria</taxon>
        <taxon>Rhodobacterales</taxon>
        <taxon>Paracoccaceae</taxon>
        <taxon>Pseudaestuariivita</taxon>
    </lineage>
</organism>
<dbReference type="Proteomes" id="UP000036938">
    <property type="component" value="Unassembled WGS sequence"/>
</dbReference>
<gene>
    <name evidence="1" type="ORF">ATO11_13290</name>
</gene>
<dbReference type="EMBL" id="AQQZ01000005">
    <property type="protein sequence ID" value="KNG93397.1"/>
    <property type="molecule type" value="Genomic_DNA"/>
</dbReference>
<dbReference type="AlphaFoldDB" id="A0A0L1JNU5"/>
<reference evidence="1 2" key="1">
    <citation type="journal article" date="2015" name="Int. J. Syst. Evol. Microbiol.">
        <title>Aestuariivita atlantica sp. nov., isolated from deep sea sediment of the Atlantic Ocean.</title>
        <authorList>
            <person name="Li G."/>
            <person name="Lai Q."/>
            <person name="Du Y."/>
            <person name="Liu X."/>
            <person name="Sun F."/>
            <person name="Shao Z."/>
        </authorList>
    </citation>
    <scope>NUCLEOTIDE SEQUENCE [LARGE SCALE GENOMIC DNA]</scope>
    <source>
        <strain evidence="1 2">22II-S11-z3</strain>
    </source>
</reference>
<name>A0A0L1JNU5_9RHOB</name>
<evidence type="ECO:0000313" key="1">
    <source>
        <dbReference type="EMBL" id="KNG93397.1"/>
    </source>
</evidence>
<evidence type="ECO:0000313" key="2">
    <source>
        <dbReference type="Proteomes" id="UP000036938"/>
    </source>
</evidence>
<keyword evidence="2" id="KW-1185">Reference proteome</keyword>
<sequence length="100" mass="10748">MTTPLTALERDLLACVERLVTACETSAAELSGLEARSTKRLQAQLDGIAGCATLLIRSQIASMQALRGLLSEEATYNALDARLNESLTLAKAAEERLRQS</sequence>